<name>A0AAD6S8P6_9AGAR</name>
<comment type="caution">
    <text evidence="1">The sequence shown here is derived from an EMBL/GenBank/DDBJ whole genome shotgun (WGS) entry which is preliminary data.</text>
</comment>
<sequence length="290" mass="32327">MGLSGNAAAAHRLPQSYNFSFLPRHPVDADLMEINEDIFSCILYYISDPKTLHSILNGLSPPLFPSTLARLWELPVYLDSYDPQPLVESVRHLVAAVEHKPLRRPAPGKRHRITHEVPAEATALHERLPELLSRAINLESLDYHSFPSGVGLQSERVHSLSYLQRLRRLAVDCAVVSRDRDIPSNAGSGNLSASIDTETWNHSHPKSAGINSLDLRHVNQTMFTALRQKAEVLGSDHDLKHLRMDITGGVWNWTGDGEPVMGPGPAFTFPFLGFPAVKRFELIVWDNALT</sequence>
<feature type="non-terminal residue" evidence="1">
    <location>
        <position position="290"/>
    </location>
</feature>
<organism evidence="1 2">
    <name type="scientific">Mycena alexandri</name>
    <dbReference type="NCBI Taxonomy" id="1745969"/>
    <lineage>
        <taxon>Eukaryota</taxon>
        <taxon>Fungi</taxon>
        <taxon>Dikarya</taxon>
        <taxon>Basidiomycota</taxon>
        <taxon>Agaricomycotina</taxon>
        <taxon>Agaricomycetes</taxon>
        <taxon>Agaricomycetidae</taxon>
        <taxon>Agaricales</taxon>
        <taxon>Marasmiineae</taxon>
        <taxon>Mycenaceae</taxon>
        <taxon>Mycena</taxon>
    </lineage>
</organism>
<evidence type="ECO:0000313" key="2">
    <source>
        <dbReference type="Proteomes" id="UP001218188"/>
    </source>
</evidence>
<dbReference type="Proteomes" id="UP001218188">
    <property type="component" value="Unassembled WGS sequence"/>
</dbReference>
<keyword evidence="2" id="KW-1185">Reference proteome</keyword>
<proteinExistence type="predicted"/>
<dbReference type="AlphaFoldDB" id="A0AAD6S8P6"/>
<protein>
    <submittedName>
        <fullName evidence="1">Uncharacterized protein</fullName>
    </submittedName>
</protein>
<evidence type="ECO:0000313" key="1">
    <source>
        <dbReference type="EMBL" id="KAJ7022934.1"/>
    </source>
</evidence>
<gene>
    <name evidence="1" type="ORF">C8F04DRAFT_1240490</name>
</gene>
<dbReference type="EMBL" id="JARJCM010000199">
    <property type="protein sequence ID" value="KAJ7022934.1"/>
    <property type="molecule type" value="Genomic_DNA"/>
</dbReference>
<accession>A0AAD6S8P6</accession>
<reference evidence="1" key="1">
    <citation type="submission" date="2023-03" db="EMBL/GenBank/DDBJ databases">
        <title>Massive genome expansion in bonnet fungi (Mycena s.s.) driven by repeated elements and novel gene families across ecological guilds.</title>
        <authorList>
            <consortium name="Lawrence Berkeley National Laboratory"/>
            <person name="Harder C.B."/>
            <person name="Miyauchi S."/>
            <person name="Viragh M."/>
            <person name="Kuo A."/>
            <person name="Thoen E."/>
            <person name="Andreopoulos B."/>
            <person name="Lu D."/>
            <person name="Skrede I."/>
            <person name="Drula E."/>
            <person name="Henrissat B."/>
            <person name="Morin E."/>
            <person name="Kohler A."/>
            <person name="Barry K."/>
            <person name="LaButti K."/>
            <person name="Morin E."/>
            <person name="Salamov A."/>
            <person name="Lipzen A."/>
            <person name="Mereny Z."/>
            <person name="Hegedus B."/>
            <person name="Baldrian P."/>
            <person name="Stursova M."/>
            <person name="Weitz H."/>
            <person name="Taylor A."/>
            <person name="Grigoriev I.V."/>
            <person name="Nagy L.G."/>
            <person name="Martin F."/>
            <person name="Kauserud H."/>
        </authorList>
    </citation>
    <scope>NUCLEOTIDE SEQUENCE</scope>
    <source>
        <strain evidence="1">CBHHK200</strain>
    </source>
</reference>